<keyword evidence="1" id="KW-0479">Metal-binding</keyword>
<dbReference type="InterPro" id="IPR034686">
    <property type="entry name" value="Terpene_cyclase-like_2"/>
</dbReference>
<keyword evidence="1" id="KW-0460">Magnesium</keyword>
<dbReference type="EMBL" id="JAKREW010000042">
    <property type="protein sequence ID" value="MCG7508441.1"/>
    <property type="molecule type" value="Genomic_DNA"/>
</dbReference>
<dbReference type="SUPFAM" id="SSF48576">
    <property type="entry name" value="Terpenoid synthases"/>
    <property type="match status" value="1"/>
</dbReference>
<dbReference type="EC" id="4.2.3.-" evidence="1"/>
<evidence type="ECO:0000256" key="1">
    <source>
        <dbReference type="RuleBase" id="RU366034"/>
    </source>
</evidence>
<name>A0ABS9QLW2_9HYPH</name>
<evidence type="ECO:0000313" key="3">
    <source>
        <dbReference type="Proteomes" id="UP001201701"/>
    </source>
</evidence>
<proteinExistence type="inferred from homology"/>
<keyword evidence="3" id="KW-1185">Reference proteome</keyword>
<dbReference type="InterPro" id="IPR008949">
    <property type="entry name" value="Isoprenoid_synthase_dom_sf"/>
</dbReference>
<comment type="cofactor">
    <cofactor evidence="1">
        <name>Mg(2+)</name>
        <dbReference type="ChEBI" id="CHEBI:18420"/>
    </cofactor>
</comment>
<comment type="similarity">
    <text evidence="1">Belongs to the terpene synthase family.</text>
</comment>
<organism evidence="2 3">
    <name type="scientific">Mesorhizobium retamae</name>
    <dbReference type="NCBI Taxonomy" id="2912854"/>
    <lineage>
        <taxon>Bacteria</taxon>
        <taxon>Pseudomonadati</taxon>
        <taxon>Pseudomonadota</taxon>
        <taxon>Alphaproteobacteria</taxon>
        <taxon>Hyphomicrobiales</taxon>
        <taxon>Phyllobacteriaceae</taxon>
        <taxon>Mesorhizobium</taxon>
    </lineage>
</organism>
<sequence length="377" mass="43325">MTQTQTIRSQPIKMAPDFNPFAREFPISPFKQEVEAKSVEFMKRYGLHGTEEQLRRLPYQECGGIAGNIYPMAPNAELLQIGADFSISAFCWDDEFCDEGHTRDKPMELADAAFRTMRCLEGFDVPMDENDRFALAWRDILQRISKHAPAYLMPRWIDSIRQWFLVEIQKACNVSRKIHPNVSDYMATRLHTGASPTYIHNILISNNLDLGADLLTDRRLCAMTEITAMNPVLTSDCYSYVKEKERTGDGYNMIDVLVREQNLTFEEAMNKTIDIRDNSLKRFIELKDEVLQADGNEKVALYIEALENYIMGANKWCQETNRYRIVEGTAMGRVAFVASGFTQDWKGPRLSEPSDVASIAWWWRIGKRATNSPKTQQ</sequence>
<comment type="caution">
    <text evidence="2">The sequence shown here is derived from an EMBL/GenBank/DDBJ whole genome shotgun (WGS) entry which is preliminary data.</text>
</comment>
<dbReference type="PANTHER" id="PTHR35201">
    <property type="entry name" value="TERPENE SYNTHASE"/>
    <property type="match status" value="1"/>
</dbReference>
<protein>
    <recommendedName>
        <fullName evidence="1">Terpene synthase</fullName>
        <ecNumber evidence="1">4.2.3.-</ecNumber>
    </recommendedName>
</protein>
<gene>
    <name evidence="2" type="ORF">L4923_25715</name>
</gene>
<dbReference type="Pfam" id="PF19086">
    <property type="entry name" value="Terpene_syn_C_2"/>
    <property type="match status" value="1"/>
</dbReference>
<dbReference type="Gene3D" id="1.10.600.10">
    <property type="entry name" value="Farnesyl Diphosphate Synthase"/>
    <property type="match status" value="1"/>
</dbReference>
<keyword evidence="1" id="KW-0456">Lyase</keyword>
<evidence type="ECO:0000313" key="2">
    <source>
        <dbReference type="EMBL" id="MCG7508441.1"/>
    </source>
</evidence>
<dbReference type="Proteomes" id="UP001201701">
    <property type="component" value="Unassembled WGS sequence"/>
</dbReference>
<dbReference type="PANTHER" id="PTHR35201:SF4">
    <property type="entry name" value="BETA-PINACENE SYNTHASE-RELATED"/>
    <property type="match status" value="1"/>
</dbReference>
<dbReference type="RefSeq" id="WP_239369953.1">
    <property type="nucleotide sequence ID" value="NZ_JAKREW010000042.1"/>
</dbReference>
<reference evidence="2 3" key="1">
    <citation type="submission" date="2022-02" db="EMBL/GenBank/DDBJ databases">
        <title>Draft genome sequence of Mezorhizobium retamae strain IRAMC:0171 isolated from Retama raetam nodules.</title>
        <authorList>
            <person name="Bengaied R."/>
            <person name="Sbissi I."/>
            <person name="Huber K."/>
            <person name="Ghodbane F."/>
            <person name="Nouioui I."/>
            <person name="Tarhouni M."/>
            <person name="Gtari M."/>
        </authorList>
    </citation>
    <scope>NUCLEOTIDE SEQUENCE [LARGE SCALE GENOMIC DNA]</scope>
    <source>
        <strain evidence="2 3">IRAMC:0171</strain>
    </source>
</reference>
<accession>A0ABS9QLW2</accession>